<evidence type="ECO:0000256" key="6">
    <source>
        <dbReference type="SAM" id="Phobius"/>
    </source>
</evidence>
<dbReference type="KEGG" id="alm:AO498_07520"/>
<keyword evidence="5 6" id="KW-0472">Membrane</keyword>
<feature type="transmembrane region" description="Helical" evidence="6">
    <location>
        <begin position="377"/>
        <end position="401"/>
    </location>
</feature>
<dbReference type="STRING" id="1727163.AO498_07520"/>
<dbReference type="Proteomes" id="UP000073816">
    <property type="component" value="Chromosome"/>
</dbReference>
<dbReference type="Pfam" id="PF13520">
    <property type="entry name" value="AA_permease_2"/>
    <property type="match status" value="1"/>
</dbReference>
<reference evidence="7 8" key="2">
    <citation type="journal article" date="2016" name="Genome Announc.">
        <title>Complete Genome Sequence of Algoriphagus sp. Strain M8-2, Isolated from a Brackish Lake.</title>
        <authorList>
            <person name="Muraguchi Y."/>
            <person name="Kushimoto K."/>
            <person name="Ohtsubo Y."/>
            <person name="Suzuki T."/>
            <person name="Dohra H."/>
            <person name="Kimbara K."/>
            <person name="Shintani M."/>
        </authorList>
    </citation>
    <scope>NUCLEOTIDE SEQUENCE [LARGE SCALE GENOMIC DNA]</scope>
    <source>
        <strain evidence="7 8">M8-2</strain>
    </source>
</reference>
<dbReference type="PATRIC" id="fig|1727163.4.peg.1562"/>
<organism evidence="7 8">
    <name type="scientific">Algoriphagus sanaruensis</name>
    <dbReference type="NCBI Taxonomy" id="1727163"/>
    <lineage>
        <taxon>Bacteria</taxon>
        <taxon>Pseudomonadati</taxon>
        <taxon>Bacteroidota</taxon>
        <taxon>Cytophagia</taxon>
        <taxon>Cytophagales</taxon>
        <taxon>Cyclobacteriaceae</taxon>
        <taxon>Algoriphagus</taxon>
    </lineage>
</organism>
<feature type="transmembrane region" description="Helical" evidence="6">
    <location>
        <begin position="250"/>
        <end position="270"/>
    </location>
</feature>
<evidence type="ECO:0000256" key="2">
    <source>
        <dbReference type="ARBA" id="ARBA00022475"/>
    </source>
</evidence>
<feature type="transmembrane region" description="Helical" evidence="6">
    <location>
        <begin position="290"/>
        <end position="314"/>
    </location>
</feature>
<dbReference type="RefSeq" id="WP_067545468.1">
    <property type="nucleotide sequence ID" value="NZ_CP012836.1"/>
</dbReference>
<feature type="transmembrane region" description="Helical" evidence="6">
    <location>
        <begin position="90"/>
        <end position="113"/>
    </location>
</feature>
<dbReference type="Gene3D" id="1.20.1740.10">
    <property type="entry name" value="Amino acid/polyamine transporter I"/>
    <property type="match status" value="1"/>
</dbReference>
<feature type="transmembrane region" description="Helical" evidence="6">
    <location>
        <begin position="133"/>
        <end position="154"/>
    </location>
</feature>
<feature type="transmembrane region" description="Helical" evidence="6">
    <location>
        <begin position="422"/>
        <end position="438"/>
    </location>
</feature>
<feature type="transmembrane region" description="Helical" evidence="6">
    <location>
        <begin position="12"/>
        <end position="37"/>
    </location>
</feature>
<evidence type="ECO:0000313" key="7">
    <source>
        <dbReference type="EMBL" id="AMQ56261.1"/>
    </source>
</evidence>
<protein>
    <submittedName>
        <fullName evidence="7">Amino acid transporter</fullName>
    </submittedName>
</protein>
<dbReference type="PIRSF" id="PIRSF006060">
    <property type="entry name" value="AA_transporter"/>
    <property type="match status" value="1"/>
</dbReference>
<dbReference type="EMBL" id="CP012836">
    <property type="protein sequence ID" value="AMQ56261.1"/>
    <property type="molecule type" value="Genomic_DNA"/>
</dbReference>
<keyword evidence="8" id="KW-1185">Reference proteome</keyword>
<keyword evidence="2" id="KW-1003">Cell membrane</keyword>
<sequence>MSQTSPHLSRQLGLLGLTATGICSMIGASIYVVPFMIQRNIPGIGPYVLPAFLFAAIPALFAAFAYIVLASAMPRAGGSYLYASRAIQPYWGFIASFSQWFGLSIVIGVIAYVVVPFFRDVFLALGWEEVAKVLEIGGIRVSISLLILWFFTWINIRGITSYEKTLIPLMTLMFLLGGVVIVAGLMLDQQDFIMALTQKENRTVDLIPATWNWSTFFSAAALLFSSFIGFDAIAQAGGEAKNPQRNLPKAIGLAILGVGLFYFSFTYAVYHTVPWQFVAEESQTKDVSAAGLLSYVLPSWVGIIILLGAAIALLNDLPAMILSVSRLVYSWSADGLFPRSLARIHPKFHSPYPAILLSSGVSTLGILGSHFAGDFFLGIDIMVTSMMVNFLLMCLALVLFPRINPKLHQKIKVFPSQKLQQTIGWLGIVFLSFFLIMHTRKDLVSELSAWYFHSTWIWMIVMSLASLYFLFRWKKIKTDQPELIQKFTELPKD</sequence>
<feature type="transmembrane region" description="Helical" evidence="6">
    <location>
        <begin position="49"/>
        <end position="69"/>
    </location>
</feature>
<keyword evidence="4 6" id="KW-1133">Transmembrane helix</keyword>
<dbReference type="PANTHER" id="PTHR42770">
    <property type="entry name" value="AMINO ACID TRANSPORTER-RELATED"/>
    <property type="match status" value="1"/>
</dbReference>
<evidence type="ECO:0000256" key="5">
    <source>
        <dbReference type="ARBA" id="ARBA00023136"/>
    </source>
</evidence>
<gene>
    <name evidence="7" type="ORF">AO498_07520</name>
</gene>
<feature type="transmembrane region" description="Helical" evidence="6">
    <location>
        <begin position="352"/>
        <end position="371"/>
    </location>
</feature>
<dbReference type="GO" id="GO:0022857">
    <property type="term" value="F:transmembrane transporter activity"/>
    <property type="evidence" value="ECO:0007669"/>
    <property type="project" value="InterPro"/>
</dbReference>
<accession>A0A142EMA6</accession>
<dbReference type="InterPro" id="IPR002293">
    <property type="entry name" value="AA/rel_permease1"/>
</dbReference>
<dbReference type="InterPro" id="IPR050367">
    <property type="entry name" value="APC_superfamily"/>
</dbReference>
<proteinExistence type="predicted"/>
<keyword evidence="3 6" id="KW-0812">Transmembrane</keyword>
<evidence type="ECO:0000313" key="8">
    <source>
        <dbReference type="Proteomes" id="UP000073816"/>
    </source>
</evidence>
<reference evidence="8" key="1">
    <citation type="submission" date="2015-09" db="EMBL/GenBank/DDBJ databases">
        <title>Complete sequence of Algoriphagus sp. M8-2.</title>
        <authorList>
            <person name="Shintani M."/>
        </authorList>
    </citation>
    <scope>NUCLEOTIDE SEQUENCE [LARGE SCALE GENOMIC DNA]</scope>
    <source>
        <strain evidence="8">M8-2</strain>
    </source>
</reference>
<dbReference type="GO" id="GO:0005886">
    <property type="term" value="C:plasma membrane"/>
    <property type="evidence" value="ECO:0007669"/>
    <property type="project" value="UniProtKB-SubCell"/>
</dbReference>
<evidence type="ECO:0000256" key="4">
    <source>
        <dbReference type="ARBA" id="ARBA00022989"/>
    </source>
</evidence>
<dbReference type="OrthoDB" id="9810109at2"/>
<dbReference type="AlphaFoldDB" id="A0A142EMA6"/>
<evidence type="ECO:0000256" key="3">
    <source>
        <dbReference type="ARBA" id="ARBA00022692"/>
    </source>
</evidence>
<feature type="transmembrane region" description="Helical" evidence="6">
    <location>
        <begin position="211"/>
        <end position="230"/>
    </location>
</feature>
<dbReference type="PANTHER" id="PTHR42770:SF7">
    <property type="entry name" value="MEMBRANE PROTEIN"/>
    <property type="match status" value="1"/>
</dbReference>
<name>A0A142EMA6_9BACT</name>
<evidence type="ECO:0000256" key="1">
    <source>
        <dbReference type="ARBA" id="ARBA00004651"/>
    </source>
</evidence>
<feature type="transmembrane region" description="Helical" evidence="6">
    <location>
        <begin position="166"/>
        <end position="187"/>
    </location>
</feature>
<comment type="subcellular location">
    <subcellularLocation>
        <location evidence="1">Cell membrane</location>
        <topology evidence="1">Multi-pass membrane protein</topology>
    </subcellularLocation>
</comment>
<feature type="transmembrane region" description="Helical" evidence="6">
    <location>
        <begin position="450"/>
        <end position="471"/>
    </location>
</feature>